<proteinExistence type="predicted"/>
<name>A0A0G4MKM5_VERLO</name>
<sequence length="114" mass="12089">EEASKVETLTTERDDLASRLATAELDAAQLPTLREENGGLATQLAETNAALESAMAAHAAANVEVDGLKAEVASLRSRLSSPSRRSGSTRSSRKDGDKAKQLVVVRDPNDRGQM</sequence>
<gene>
    <name evidence="2" type="ORF">BN1708_019605</name>
</gene>
<accession>A0A0G4MKM5</accession>
<evidence type="ECO:0000313" key="2">
    <source>
        <dbReference type="EMBL" id="CRK34717.1"/>
    </source>
</evidence>
<feature type="non-terminal residue" evidence="2">
    <location>
        <position position="1"/>
    </location>
</feature>
<organism evidence="2 3">
    <name type="scientific">Verticillium longisporum</name>
    <name type="common">Verticillium dahliae var. longisporum</name>
    <dbReference type="NCBI Taxonomy" id="100787"/>
    <lineage>
        <taxon>Eukaryota</taxon>
        <taxon>Fungi</taxon>
        <taxon>Dikarya</taxon>
        <taxon>Ascomycota</taxon>
        <taxon>Pezizomycotina</taxon>
        <taxon>Sordariomycetes</taxon>
        <taxon>Hypocreomycetidae</taxon>
        <taxon>Glomerellales</taxon>
        <taxon>Plectosphaerellaceae</taxon>
        <taxon>Verticillium</taxon>
    </lineage>
</organism>
<dbReference type="AlphaFoldDB" id="A0A0G4MKM5"/>
<keyword evidence="3" id="KW-1185">Reference proteome</keyword>
<feature type="compositionally biased region" description="Low complexity" evidence="1">
    <location>
        <begin position="74"/>
        <end position="90"/>
    </location>
</feature>
<feature type="region of interest" description="Disordered" evidence="1">
    <location>
        <begin position="74"/>
        <end position="114"/>
    </location>
</feature>
<feature type="non-terminal residue" evidence="2">
    <location>
        <position position="114"/>
    </location>
</feature>
<evidence type="ECO:0000313" key="3">
    <source>
        <dbReference type="Proteomes" id="UP000044602"/>
    </source>
</evidence>
<reference evidence="2 3" key="1">
    <citation type="submission" date="2015-05" db="EMBL/GenBank/DDBJ databases">
        <authorList>
            <person name="Wang D.B."/>
            <person name="Wang M."/>
        </authorList>
    </citation>
    <scope>NUCLEOTIDE SEQUENCE [LARGE SCALE GENOMIC DNA]</scope>
    <source>
        <strain evidence="2">VL1</strain>
    </source>
</reference>
<evidence type="ECO:0000256" key="1">
    <source>
        <dbReference type="SAM" id="MobiDB-lite"/>
    </source>
</evidence>
<dbReference type="EMBL" id="CVQH01023176">
    <property type="protein sequence ID" value="CRK34717.1"/>
    <property type="molecule type" value="Genomic_DNA"/>
</dbReference>
<dbReference type="Proteomes" id="UP000044602">
    <property type="component" value="Unassembled WGS sequence"/>
</dbReference>
<protein>
    <submittedName>
        <fullName evidence="2">Uncharacterized protein</fullName>
    </submittedName>
</protein>